<reference evidence="1 2" key="1">
    <citation type="journal article" date="2014" name="Am. J. Bot.">
        <title>Genome assembly and annotation for red clover (Trifolium pratense; Fabaceae).</title>
        <authorList>
            <person name="Istvanek J."/>
            <person name="Jaros M."/>
            <person name="Krenek A."/>
            <person name="Repkova J."/>
        </authorList>
    </citation>
    <scope>NUCLEOTIDE SEQUENCE [LARGE SCALE GENOMIC DNA]</scope>
    <source>
        <strain evidence="2">cv. Tatra</strain>
        <tissue evidence="1">Young leaves</tissue>
    </source>
</reference>
<protein>
    <submittedName>
        <fullName evidence="1">Uncharacterized protein</fullName>
    </submittedName>
</protein>
<dbReference type="Proteomes" id="UP000236291">
    <property type="component" value="Unassembled WGS sequence"/>
</dbReference>
<name>A0A2K3JN32_TRIPR</name>
<dbReference type="AlphaFoldDB" id="A0A2K3JN32"/>
<evidence type="ECO:0000313" key="2">
    <source>
        <dbReference type="Proteomes" id="UP000236291"/>
    </source>
</evidence>
<evidence type="ECO:0000313" key="1">
    <source>
        <dbReference type="EMBL" id="PNX55446.1"/>
    </source>
</evidence>
<reference evidence="1 2" key="2">
    <citation type="journal article" date="2017" name="Front. Plant Sci.">
        <title>Gene Classification and Mining of Molecular Markers Useful in Red Clover (Trifolium pratense) Breeding.</title>
        <authorList>
            <person name="Istvanek J."/>
            <person name="Dluhosova J."/>
            <person name="Dluhos P."/>
            <person name="Patkova L."/>
            <person name="Nedelnik J."/>
            <person name="Repkova J."/>
        </authorList>
    </citation>
    <scope>NUCLEOTIDE SEQUENCE [LARGE SCALE GENOMIC DNA]</scope>
    <source>
        <strain evidence="2">cv. Tatra</strain>
        <tissue evidence="1">Young leaves</tissue>
    </source>
</reference>
<organism evidence="1 2">
    <name type="scientific">Trifolium pratense</name>
    <name type="common">Red clover</name>
    <dbReference type="NCBI Taxonomy" id="57577"/>
    <lineage>
        <taxon>Eukaryota</taxon>
        <taxon>Viridiplantae</taxon>
        <taxon>Streptophyta</taxon>
        <taxon>Embryophyta</taxon>
        <taxon>Tracheophyta</taxon>
        <taxon>Spermatophyta</taxon>
        <taxon>Magnoliopsida</taxon>
        <taxon>eudicotyledons</taxon>
        <taxon>Gunneridae</taxon>
        <taxon>Pentapetalae</taxon>
        <taxon>rosids</taxon>
        <taxon>fabids</taxon>
        <taxon>Fabales</taxon>
        <taxon>Fabaceae</taxon>
        <taxon>Papilionoideae</taxon>
        <taxon>50 kb inversion clade</taxon>
        <taxon>NPAAA clade</taxon>
        <taxon>Hologalegina</taxon>
        <taxon>IRL clade</taxon>
        <taxon>Trifolieae</taxon>
        <taxon>Trifolium</taxon>
    </lineage>
</organism>
<gene>
    <name evidence="1" type="ORF">L195_g049075</name>
</gene>
<sequence length="51" mass="5696">MDLLDKQKELGEDLKPIDANVVKAKRAKRALEEMHRIVVVDAKELGGPVVE</sequence>
<accession>A0A2K3JN32</accession>
<comment type="caution">
    <text evidence="1">The sequence shown here is derived from an EMBL/GenBank/DDBJ whole genome shotgun (WGS) entry which is preliminary data.</text>
</comment>
<proteinExistence type="predicted"/>
<dbReference type="EMBL" id="ASHM01071550">
    <property type="protein sequence ID" value="PNX55446.1"/>
    <property type="molecule type" value="Genomic_DNA"/>
</dbReference>